<evidence type="ECO:0000313" key="2">
    <source>
        <dbReference type="EMBL" id="KAB2932456.1"/>
    </source>
</evidence>
<dbReference type="PANTHER" id="PTHR12210">
    <property type="entry name" value="DULLARD PROTEIN PHOSPHATASE"/>
    <property type="match status" value="1"/>
</dbReference>
<accession>A0A833H1G5</accession>
<organism evidence="2 3">
    <name type="scientific">Leptonema illini</name>
    <dbReference type="NCBI Taxonomy" id="183"/>
    <lineage>
        <taxon>Bacteria</taxon>
        <taxon>Pseudomonadati</taxon>
        <taxon>Spirochaetota</taxon>
        <taxon>Spirochaetia</taxon>
        <taxon>Leptospirales</taxon>
        <taxon>Leptospiraceae</taxon>
        <taxon>Leptonema</taxon>
    </lineage>
</organism>
<dbReference type="Pfam" id="PF03031">
    <property type="entry name" value="NIF"/>
    <property type="match status" value="1"/>
</dbReference>
<keyword evidence="2" id="KW-0378">Hydrolase</keyword>
<sequence>MSRLNPLLILDLDETLLFSTEEDPGCGTVFRAGPYFTRLRPYLSDFLNTVSAAYDLAIWSSSSRDYGNAIYVTEWTGAPDDTELLRLGPYLLSIRDTPDFRRIEKRFWRV</sequence>
<proteinExistence type="predicted"/>
<protein>
    <submittedName>
        <fullName evidence="2">HAD family hydrolase</fullName>
    </submittedName>
</protein>
<dbReference type="GO" id="GO:0016787">
    <property type="term" value="F:hydrolase activity"/>
    <property type="evidence" value="ECO:0007669"/>
    <property type="project" value="UniProtKB-KW"/>
</dbReference>
<name>A0A833H1G5_9LEPT</name>
<dbReference type="InterPro" id="IPR036412">
    <property type="entry name" value="HAD-like_sf"/>
</dbReference>
<dbReference type="EMBL" id="WBUI01000009">
    <property type="protein sequence ID" value="KAB2932456.1"/>
    <property type="molecule type" value="Genomic_DNA"/>
</dbReference>
<dbReference type="AlphaFoldDB" id="A0A833H1G5"/>
<dbReference type="SUPFAM" id="SSF56784">
    <property type="entry name" value="HAD-like"/>
    <property type="match status" value="1"/>
</dbReference>
<evidence type="ECO:0000259" key="1">
    <source>
        <dbReference type="PROSITE" id="PS50969"/>
    </source>
</evidence>
<dbReference type="InterPro" id="IPR004274">
    <property type="entry name" value="FCP1_dom"/>
</dbReference>
<dbReference type="InterPro" id="IPR023214">
    <property type="entry name" value="HAD_sf"/>
</dbReference>
<gene>
    <name evidence="2" type="ORF">F9K24_11045</name>
</gene>
<dbReference type="InterPro" id="IPR050365">
    <property type="entry name" value="TIM50"/>
</dbReference>
<evidence type="ECO:0000313" key="3">
    <source>
        <dbReference type="Proteomes" id="UP000460298"/>
    </source>
</evidence>
<dbReference type="Gene3D" id="3.40.50.1000">
    <property type="entry name" value="HAD superfamily/HAD-like"/>
    <property type="match status" value="2"/>
</dbReference>
<dbReference type="PROSITE" id="PS50969">
    <property type="entry name" value="FCP1"/>
    <property type="match status" value="1"/>
</dbReference>
<comment type="caution">
    <text evidence="2">The sequence shown here is derived from an EMBL/GenBank/DDBJ whole genome shotgun (WGS) entry which is preliminary data.</text>
</comment>
<feature type="domain" description="FCP1 homology" evidence="1">
    <location>
        <begin position="1"/>
        <end position="110"/>
    </location>
</feature>
<reference evidence="2 3" key="1">
    <citation type="submission" date="2019-10" db="EMBL/GenBank/DDBJ databases">
        <title>Extracellular Electron Transfer in a Candidatus Methanoperedens spp. Enrichment Culture.</title>
        <authorList>
            <person name="Berger S."/>
            <person name="Rangel Shaw D."/>
            <person name="Berben T."/>
            <person name="In 'T Zandt M."/>
            <person name="Frank J."/>
            <person name="Reimann J."/>
            <person name="Jetten M.S.M."/>
            <person name="Welte C.U."/>
        </authorList>
    </citation>
    <scope>NUCLEOTIDE SEQUENCE [LARGE SCALE GENOMIC DNA]</scope>
    <source>
        <strain evidence="2">SB12</strain>
    </source>
</reference>
<dbReference type="Proteomes" id="UP000460298">
    <property type="component" value="Unassembled WGS sequence"/>
</dbReference>